<protein>
    <submittedName>
        <fullName evidence="1">Uncharacterized protein</fullName>
    </submittedName>
</protein>
<gene>
    <name evidence="1" type="ORF">Vadar_004467</name>
</gene>
<evidence type="ECO:0000313" key="2">
    <source>
        <dbReference type="Proteomes" id="UP000828048"/>
    </source>
</evidence>
<dbReference type="EMBL" id="CM037162">
    <property type="protein sequence ID" value="KAH7862409.1"/>
    <property type="molecule type" value="Genomic_DNA"/>
</dbReference>
<evidence type="ECO:0000313" key="1">
    <source>
        <dbReference type="EMBL" id="KAH7862409.1"/>
    </source>
</evidence>
<name>A0ACB7Z985_9ERIC</name>
<keyword evidence="2" id="KW-1185">Reference proteome</keyword>
<comment type="caution">
    <text evidence="1">The sequence shown here is derived from an EMBL/GenBank/DDBJ whole genome shotgun (WGS) entry which is preliminary data.</text>
</comment>
<organism evidence="1 2">
    <name type="scientific">Vaccinium darrowii</name>
    <dbReference type="NCBI Taxonomy" id="229202"/>
    <lineage>
        <taxon>Eukaryota</taxon>
        <taxon>Viridiplantae</taxon>
        <taxon>Streptophyta</taxon>
        <taxon>Embryophyta</taxon>
        <taxon>Tracheophyta</taxon>
        <taxon>Spermatophyta</taxon>
        <taxon>Magnoliopsida</taxon>
        <taxon>eudicotyledons</taxon>
        <taxon>Gunneridae</taxon>
        <taxon>Pentapetalae</taxon>
        <taxon>asterids</taxon>
        <taxon>Ericales</taxon>
        <taxon>Ericaceae</taxon>
        <taxon>Vaccinioideae</taxon>
        <taxon>Vaccinieae</taxon>
        <taxon>Vaccinium</taxon>
    </lineage>
</organism>
<dbReference type="Proteomes" id="UP000828048">
    <property type="component" value="Chromosome 12"/>
</dbReference>
<proteinExistence type="predicted"/>
<accession>A0ACB7Z985</accession>
<reference evidence="1 2" key="1">
    <citation type="journal article" date="2021" name="Hortic Res">
        <title>High-quality reference genome and annotation aids understanding of berry development for evergreen blueberry (Vaccinium darrowii).</title>
        <authorList>
            <person name="Yu J."/>
            <person name="Hulse-Kemp A.M."/>
            <person name="Babiker E."/>
            <person name="Staton M."/>
        </authorList>
    </citation>
    <scope>NUCLEOTIDE SEQUENCE [LARGE SCALE GENOMIC DNA]</scope>
    <source>
        <strain evidence="2">cv. NJ 8807/NJ 8810</strain>
        <tissue evidence="1">Young leaf</tissue>
    </source>
</reference>
<sequence length="141" mass="16001">MSRIRRNLYYFHFNYSLITLIIVFLSLIYHPVSMIVFLVIFIAWFFLYFFRDDPIVLFGRTINDRVALVVLGVVTIVALGLAKVGLNVLVALVIGVVVIGLHSAFRVTEDLFLDEQEVANGGMLSDFSGGDQPLRPTYTRR</sequence>